<evidence type="ECO:0000256" key="1">
    <source>
        <dbReference type="SAM" id="Phobius"/>
    </source>
</evidence>
<keyword evidence="1" id="KW-0472">Membrane</keyword>
<comment type="caution">
    <text evidence="2">The sequence shown here is derived from an EMBL/GenBank/DDBJ whole genome shotgun (WGS) entry which is preliminary data.</text>
</comment>
<feature type="transmembrane region" description="Helical" evidence="1">
    <location>
        <begin position="79"/>
        <end position="104"/>
    </location>
</feature>
<keyword evidence="1" id="KW-0812">Transmembrane</keyword>
<evidence type="ECO:0000313" key="3">
    <source>
        <dbReference type="Proteomes" id="UP000295292"/>
    </source>
</evidence>
<accession>A0A4R6W988</accession>
<dbReference type="Proteomes" id="UP000295292">
    <property type="component" value="Unassembled WGS sequence"/>
</dbReference>
<organism evidence="2 3">
    <name type="scientific">Sphingobacterium yanglingense</name>
    <dbReference type="NCBI Taxonomy" id="1437280"/>
    <lineage>
        <taxon>Bacteria</taxon>
        <taxon>Pseudomonadati</taxon>
        <taxon>Bacteroidota</taxon>
        <taxon>Sphingobacteriia</taxon>
        <taxon>Sphingobacteriales</taxon>
        <taxon>Sphingobacteriaceae</taxon>
        <taxon>Sphingobacterium</taxon>
    </lineage>
</organism>
<keyword evidence="3" id="KW-1185">Reference proteome</keyword>
<reference evidence="2 3" key="1">
    <citation type="submission" date="2019-03" db="EMBL/GenBank/DDBJ databases">
        <title>Genomic Encyclopedia of Archaeal and Bacterial Type Strains, Phase II (KMG-II): from individual species to whole genera.</title>
        <authorList>
            <person name="Goeker M."/>
        </authorList>
    </citation>
    <scope>NUCLEOTIDE SEQUENCE [LARGE SCALE GENOMIC DNA]</scope>
    <source>
        <strain evidence="2 3">DSM 28353</strain>
    </source>
</reference>
<feature type="transmembrane region" description="Helical" evidence="1">
    <location>
        <begin position="46"/>
        <end position="67"/>
    </location>
</feature>
<proteinExistence type="predicted"/>
<gene>
    <name evidence="2" type="ORF">CLV99_4186</name>
</gene>
<evidence type="ECO:0000313" key="2">
    <source>
        <dbReference type="EMBL" id="TDQ73749.1"/>
    </source>
</evidence>
<dbReference type="AlphaFoldDB" id="A0A4R6W988"/>
<dbReference type="EMBL" id="SNYV01000018">
    <property type="protein sequence ID" value="TDQ73749.1"/>
    <property type="molecule type" value="Genomic_DNA"/>
</dbReference>
<keyword evidence="1" id="KW-1133">Transmembrane helix</keyword>
<feature type="transmembrane region" description="Helical" evidence="1">
    <location>
        <begin position="21"/>
        <end position="40"/>
    </location>
</feature>
<protein>
    <submittedName>
        <fullName evidence="2">Uncharacterized protein</fullName>
    </submittedName>
</protein>
<name>A0A4R6W988_9SPHI</name>
<sequence length="106" mass="12384">MDKISERNSPELDNAREKQRSLFLLIALYTLVFFLLVLLFPKENDMLYIPAYYFAVVTVLQSSYVIYYKFPFKSWPVAVLILFVILLILFVAFSIYITGLAAAYQH</sequence>